<dbReference type="EMBL" id="JANEYF010003698">
    <property type="protein sequence ID" value="KAJ8934613.1"/>
    <property type="molecule type" value="Genomic_DNA"/>
</dbReference>
<keyword evidence="2" id="KW-1185">Reference proteome</keyword>
<gene>
    <name evidence="1" type="ORF">NQ314_013257</name>
</gene>
<reference evidence="1" key="1">
    <citation type="journal article" date="2023" name="Insect Mol. Biol.">
        <title>Genome sequencing provides insights into the evolution of gene families encoding plant cell wall-degrading enzymes in longhorned beetles.</title>
        <authorList>
            <person name="Shin N.R."/>
            <person name="Okamura Y."/>
            <person name="Kirsch R."/>
            <person name="Pauchet Y."/>
        </authorList>
    </citation>
    <scope>NUCLEOTIDE SEQUENCE</scope>
    <source>
        <strain evidence="1">RBIC_L_NR</strain>
    </source>
</reference>
<evidence type="ECO:0000313" key="2">
    <source>
        <dbReference type="Proteomes" id="UP001162156"/>
    </source>
</evidence>
<protein>
    <submittedName>
        <fullName evidence="1">Uncharacterized protein</fullName>
    </submittedName>
</protein>
<organism evidence="1 2">
    <name type="scientific">Rhamnusium bicolor</name>
    <dbReference type="NCBI Taxonomy" id="1586634"/>
    <lineage>
        <taxon>Eukaryota</taxon>
        <taxon>Metazoa</taxon>
        <taxon>Ecdysozoa</taxon>
        <taxon>Arthropoda</taxon>
        <taxon>Hexapoda</taxon>
        <taxon>Insecta</taxon>
        <taxon>Pterygota</taxon>
        <taxon>Neoptera</taxon>
        <taxon>Endopterygota</taxon>
        <taxon>Coleoptera</taxon>
        <taxon>Polyphaga</taxon>
        <taxon>Cucujiformia</taxon>
        <taxon>Chrysomeloidea</taxon>
        <taxon>Cerambycidae</taxon>
        <taxon>Lepturinae</taxon>
        <taxon>Rhagiini</taxon>
        <taxon>Rhamnusium</taxon>
    </lineage>
</organism>
<name>A0AAV8X819_9CUCU</name>
<feature type="non-terminal residue" evidence="1">
    <location>
        <position position="81"/>
    </location>
</feature>
<dbReference type="Proteomes" id="UP001162156">
    <property type="component" value="Unassembled WGS sequence"/>
</dbReference>
<proteinExistence type="predicted"/>
<sequence>MLNTKHVPEMVTIRKRTGDILKPKTVIEYNKHKAYIDISGLTKLDTLVATNEQSSETNHILVDTENRRSYSSCYEQISKVS</sequence>
<evidence type="ECO:0000313" key="1">
    <source>
        <dbReference type="EMBL" id="KAJ8934613.1"/>
    </source>
</evidence>
<accession>A0AAV8X819</accession>
<comment type="caution">
    <text evidence="1">The sequence shown here is derived from an EMBL/GenBank/DDBJ whole genome shotgun (WGS) entry which is preliminary data.</text>
</comment>
<dbReference type="AlphaFoldDB" id="A0AAV8X819"/>